<dbReference type="InterPro" id="IPR014746">
    <property type="entry name" value="Gln_synth/guanido_kin_cat_dom"/>
</dbReference>
<protein>
    <submittedName>
        <fullName evidence="4">Glutamine synthetase</fullName>
    </submittedName>
</protein>
<dbReference type="Pfam" id="PF00120">
    <property type="entry name" value="Gln-synt_C"/>
    <property type="match status" value="1"/>
</dbReference>
<keyword evidence="2" id="KW-0732">Signal</keyword>
<evidence type="ECO:0000259" key="3">
    <source>
        <dbReference type="Pfam" id="PF00120"/>
    </source>
</evidence>
<name>A0A9W9MU31_9EURO</name>
<dbReference type="Gene3D" id="3.30.590.10">
    <property type="entry name" value="Glutamine synthetase/guanido kinase, catalytic domain"/>
    <property type="match status" value="1"/>
</dbReference>
<keyword evidence="5" id="KW-1185">Reference proteome</keyword>
<feature type="domain" description="GS catalytic" evidence="3">
    <location>
        <begin position="2"/>
        <end position="85"/>
    </location>
</feature>
<comment type="similarity">
    <text evidence="1">Belongs to the glutamine synthetase family.</text>
</comment>
<dbReference type="AlphaFoldDB" id="A0A9W9MU31"/>
<accession>A0A9W9MU31</accession>
<reference evidence="4" key="2">
    <citation type="journal article" date="2023" name="IMA Fungus">
        <title>Comparative genomic study of the Penicillium genus elucidates a diverse pangenome and 15 lateral gene transfer events.</title>
        <authorList>
            <person name="Petersen C."/>
            <person name="Sorensen T."/>
            <person name="Nielsen M.R."/>
            <person name="Sondergaard T.E."/>
            <person name="Sorensen J.L."/>
            <person name="Fitzpatrick D.A."/>
            <person name="Frisvad J.C."/>
            <person name="Nielsen K.L."/>
        </authorList>
    </citation>
    <scope>NUCLEOTIDE SEQUENCE</scope>
    <source>
        <strain evidence="4">IBT 16849</strain>
    </source>
</reference>
<gene>
    <name evidence="4" type="ORF">N7472_003817</name>
</gene>
<evidence type="ECO:0000313" key="4">
    <source>
        <dbReference type="EMBL" id="KAJ5207369.1"/>
    </source>
</evidence>
<dbReference type="GO" id="GO:0004356">
    <property type="term" value="F:glutamine synthetase activity"/>
    <property type="evidence" value="ECO:0007669"/>
    <property type="project" value="InterPro"/>
</dbReference>
<comment type="caution">
    <text evidence="4">The sequence shown here is derived from an EMBL/GenBank/DDBJ whole genome shotgun (WGS) entry which is preliminary data.</text>
</comment>
<dbReference type="OrthoDB" id="3364440at2759"/>
<evidence type="ECO:0000313" key="5">
    <source>
        <dbReference type="Proteomes" id="UP001150879"/>
    </source>
</evidence>
<feature type="chain" id="PRO_5040925030" evidence="2">
    <location>
        <begin position="20"/>
        <end position="99"/>
    </location>
</feature>
<dbReference type="Proteomes" id="UP001150879">
    <property type="component" value="Unassembled WGS sequence"/>
</dbReference>
<dbReference type="InterPro" id="IPR008146">
    <property type="entry name" value="Gln_synth_cat_dom"/>
</dbReference>
<feature type="signal peptide" evidence="2">
    <location>
        <begin position="1"/>
        <end position="19"/>
    </location>
</feature>
<reference evidence="4" key="1">
    <citation type="submission" date="2022-11" db="EMBL/GenBank/DDBJ databases">
        <authorList>
            <person name="Petersen C."/>
        </authorList>
    </citation>
    <scope>NUCLEOTIDE SEQUENCE</scope>
    <source>
        <strain evidence="4">IBT 16849</strain>
    </source>
</reference>
<proteinExistence type="inferred from homology"/>
<sequence length="99" mass="10854">MYCTLAAILGAGLLGLVNKEPLIWPDLGVPGNQALACNSKPLPRCLNDSLAILSADTGSLVDMIGRPMIDHYIELKRYEIAQMKDIDSQAIRELLIELF</sequence>
<evidence type="ECO:0000256" key="2">
    <source>
        <dbReference type="SAM" id="SignalP"/>
    </source>
</evidence>
<dbReference type="SUPFAM" id="SSF55931">
    <property type="entry name" value="Glutamine synthetase/guanido kinase"/>
    <property type="match status" value="1"/>
</dbReference>
<evidence type="ECO:0000256" key="1">
    <source>
        <dbReference type="RuleBase" id="RU000384"/>
    </source>
</evidence>
<organism evidence="4 5">
    <name type="scientific">Penicillium cf. griseofulvum</name>
    <dbReference type="NCBI Taxonomy" id="2972120"/>
    <lineage>
        <taxon>Eukaryota</taxon>
        <taxon>Fungi</taxon>
        <taxon>Dikarya</taxon>
        <taxon>Ascomycota</taxon>
        <taxon>Pezizomycotina</taxon>
        <taxon>Eurotiomycetes</taxon>
        <taxon>Eurotiomycetidae</taxon>
        <taxon>Eurotiales</taxon>
        <taxon>Aspergillaceae</taxon>
        <taxon>Penicillium</taxon>
    </lineage>
</organism>
<dbReference type="EMBL" id="JAPQKP010000002">
    <property type="protein sequence ID" value="KAJ5207369.1"/>
    <property type="molecule type" value="Genomic_DNA"/>
</dbReference>